<proteinExistence type="predicted"/>
<organism evidence="1 2">
    <name type="scientific">Acetobacter sicerae</name>
    <dbReference type="NCBI Taxonomy" id="85325"/>
    <lineage>
        <taxon>Bacteria</taxon>
        <taxon>Pseudomonadati</taxon>
        <taxon>Pseudomonadota</taxon>
        <taxon>Alphaproteobacteria</taxon>
        <taxon>Acetobacterales</taxon>
        <taxon>Acetobacteraceae</taxon>
        <taxon>Acetobacter</taxon>
    </lineage>
</organism>
<dbReference type="RefSeq" id="WP_232877792.1">
    <property type="nucleotide sequence ID" value="NZ_JAJSOJ010000028.1"/>
</dbReference>
<gene>
    <name evidence="1" type="ORF">LWC05_09540</name>
</gene>
<name>A0ABS8VT43_9PROT</name>
<sequence length="98" mass="11047">MVEWVFRQRSIADHNQYITIDMIVIRAHQLAQRLVKGRGGSGHRPITRQTEHEIHVVADAAERLDITAAEPLLNKVESEAFIADEVYNAGPFSGNIKQ</sequence>
<dbReference type="Proteomes" id="UP001521074">
    <property type="component" value="Unassembled WGS sequence"/>
</dbReference>
<comment type="caution">
    <text evidence="1">The sequence shown here is derived from an EMBL/GenBank/DDBJ whole genome shotgun (WGS) entry which is preliminary data.</text>
</comment>
<dbReference type="EMBL" id="JAJSOJ010000028">
    <property type="protein sequence ID" value="MCE0744122.1"/>
    <property type="molecule type" value="Genomic_DNA"/>
</dbReference>
<evidence type="ECO:0000313" key="1">
    <source>
        <dbReference type="EMBL" id="MCE0744122.1"/>
    </source>
</evidence>
<protein>
    <submittedName>
        <fullName evidence="1">Uncharacterized protein</fullName>
    </submittedName>
</protein>
<keyword evidence="2" id="KW-1185">Reference proteome</keyword>
<accession>A0ABS8VT43</accession>
<evidence type="ECO:0000313" key="2">
    <source>
        <dbReference type="Proteomes" id="UP001521074"/>
    </source>
</evidence>
<reference evidence="1 2" key="1">
    <citation type="submission" date="2021-12" db="EMBL/GenBank/DDBJ databases">
        <title>Genome sequence of Acetobacter sicerae DmPark20a_162.</title>
        <authorList>
            <person name="Chaston J.M."/>
        </authorList>
    </citation>
    <scope>NUCLEOTIDE SEQUENCE [LARGE SCALE GENOMIC DNA]</scope>
    <source>
        <strain evidence="1 2">DmPark20a_162</strain>
    </source>
</reference>